<dbReference type="OrthoDB" id="3638028at2"/>
<reference evidence="1 2" key="1">
    <citation type="submission" date="2018-10" db="EMBL/GenBank/DDBJ databases">
        <title>Sequencing the genomes of 1000 actinobacteria strains.</title>
        <authorList>
            <person name="Klenk H.-P."/>
        </authorList>
    </citation>
    <scope>NUCLEOTIDE SEQUENCE [LARGE SCALE GENOMIC DNA]</scope>
    <source>
        <strain evidence="1 2">DSM 43911</strain>
    </source>
</reference>
<dbReference type="EMBL" id="RBXR01000001">
    <property type="protein sequence ID" value="RKT70611.1"/>
    <property type="molecule type" value="Genomic_DNA"/>
</dbReference>
<gene>
    <name evidence="1" type="ORF">DFJ66_3881</name>
</gene>
<organism evidence="1 2">
    <name type="scientific">Saccharothrix variisporea</name>
    <dbReference type="NCBI Taxonomy" id="543527"/>
    <lineage>
        <taxon>Bacteria</taxon>
        <taxon>Bacillati</taxon>
        <taxon>Actinomycetota</taxon>
        <taxon>Actinomycetes</taxon>
        <taxon>Pseudonocardiales</taxon>
        <taxon>Pseudonocardiaceae</taxon>
        <taxon>Saccharothrix</taxon>
    </lineage>
</organism>
<proteinExistence type="predicted"/>
<accession>A0A495X827</accession>
<dbReference type="GO" id="GO:0016773">
    <property type="term" value="F:phosphotransferase activity, alcohol group as acceptor"/>
    <property type="evidence" value="ECO:0007669"/>
    <property type="project" value="InterPro"/>
</dbReference>
<dbReference type="InterPro" id="IPR011009">
    <property type="entry name" value="Kinase-like_dom_sf"/>
</dbReference>
<dbReference type="Proteomes" id="UP000272729">
    <property type="component" value="Unassembled WGS sequence"/>
</dbReference>
<name>A0A495X827_9PSEU</name>
<comment type="caution">
    <text evidence="1">The sequence shown here is derived from an EMBL/GenBank/DDBJ whole genome shotgun (WGS) entry which is preliminary data.</text>
</comment>
<dbReference type="RefSeq" id="WP_121222931.1">
    <property type="nucleotide sequence ID" value="NZ_JBIUBA010000036.1"/>
</dbReference>
<evidence type="ECO:0000313" key="2">
    <source>
        <dbReference type="Proteomes" id="UP000272729"/>
    </source>
</evidence>
<protein>
    <submittedName>
        <fullName evidence="1">Streptomycin 6-kinase</fullName>
    </submittedName>
</protein>
<keyword evidence="1" id="KW-0418">Kinase</keyword>
<sequence length="285" mass="31851">MITVPPDFASWLGEEGAAWKAGLPALATKFCARWDLTPDGDLMHGYVAVVLPVRRADGHPAVLKLTWLDEETRQEPLALKAWDGNGVVRLLDHDDEHGALLLERLDHTRSLLDTSMEEALEVTGGLLRRLRQPAGPGFRTTETDDLTEENDGYVPERFAELATELGAELAKTAGNTLVNEDLHYENVLRGTREPWLMIDPKPLAGDREYGVIPLLWNRWSEVDGERGLWDRFAAICDIGELDVDRARRWVAYRAVDNWLWCAAEGEAELAAKCEAIARAFTARGL</sequence>
<keyword evidence="1" id="KW-0808">Transferase</keyword>
<dbReference type="Pfam" id="PF04655">
    <property type="entry name" value="APH_6_hur"/>
    <property type="match status" value="1"/>
</dbReference>
<keyword evidence="2" id="KW-1185">Reference proteome</keyword>
<dbReference type="AlphaFoldDB" id="A0A495X827"/>
<dbReference type="SUPFAM" id="SSF56112">
    <property type="entry name" value="Protein kinase-like (PK-like)"/>
    <property type="match status" value="1"/>
</dbReference>
<dbReference type="GO" id="GO:0019748">
    <property type="term" value="P:secondary metabolic process"/>
    <property type="evidence" value="ECO:0007669"/>
    <property type="project" value="InterPro"/>
</dbReference>
<dbReference type="InterPro" id="IPR006748">
    <property type="entry name" value="NH2Glyco/OHUrea_AB-resist_kin"/>
</dbReference>
<dbReference type="GO" id="GO:0016301">
    <property type="term" value="F:kinase activity"/>
    <property type="evidence" value="ECO:0007669"/>
    <property type="project" value="UniProtKB-KW"/>
</dbReference>
<evidence type="ECO:0000313" key="1">
    <source>
        <dbReference type="EMBL" id="RKT70611.1"/>
    </source>
</evidence>